<feature type="transmembrane region" description="Helical" evidence="1">
    <location>
        <begin position="370"/>
        <end position="392"/>
    </location>
</feature>
<proteinExistence type="predicted"/>
<keyword evidence="3" id="KW-1185">Reference proteome</keyword>
<evidence type="ECO:0000256" key="1">
    <source>
        <dbReference type="SAM" id="Phobius"/>
    </source>
</evidence>
<feature type="transmembrane region" description="Helical" evidence="1">
    <location>
        <begin position="126"/>
        <end position="151"/>
    </location>
</feature>
<keyword evidence="1" id="KW-0812">Transmembrane</keyword>
<feature type="transmembrane region" description="Helical" evidence="1">
    <location>
        <begin position="195"/>
        <end position="219"/>
    </location>
</feature>
<feature type="transmembrane region" description="Helical" evidence="1">
    <location>
        <begin position="343"/>
        <end position="364"/>
    </location>
</feature>
<dbReference type="PIRSF" id="PIRSF019466">
    <property type="entry name" value="EutH"/>
    <property type="match status" value="1"/>
</dbReference>
<dbReference type="PANTHER" id="PTHR40089:SF1">
    <property type="entry name" value="ETHANOLAMINE PERMEASE EUTH-RELATED"/>
    <property type="match status" value="1"/>
</dbReference>
<sequence length="429" mass="45203">MGINEIIIWFMMIFMVIGAFDRIMTQFGGSTKILSKVGLGRIGKGIDGAGHQFDEGFLAMGALGLAMVGITALAPVIKEVLGPVIIPLYESVGANPAMFAGTILAIDMGGYPIAGSLANGDVAAELYSGIILASMMGATVVFSIPVALGIINKQDTRFMALGMLAGIIAIPVGCLVGGIVAMYSNIEVNGQLVVFTFSMLLVNLIPVMVVAILIILGLKLIPEKMISGFQIFAKILVVIITIGLGAAVFEYLTGFQIIPGMDPIFNTGDGEMRAIEVIGSISCVLLGAYPMVFLLTRWFDKAFMRVGNLLKMNDMAAGGMIATLANNIPMFSMMSKMDNRGKVINCAFAVCASFTLGDHLGYTAGVMNQMIFPMIAGKLAGGIVGVAIAMLIMPKNINEIISEPALESAGDEIEATDPVMTSENVQEKS</sequence>
<comment type="caution">
    <text evidence="2">The sequence shown here is derived from an EMBL/GenBank/DDBJ whole genome shotgun (WGS) entry which is preliminary data.</text>
</comment>
<dbReference type="AlphaFoldDB" id="A0A2U2ACI2"/>
<feature type="transmembrane region" description="Helical" evidence="1">
    <location>
        <begin position="272"/>
        <end position="295"/>
    </location>
</feature>
<dbReference type="InterPro" id="IPR007441">
    <property type="entry name" value="EutH"/>
</dbReference>
<keyword evidence="1" id="KW-0472">Membrane</keyword>
<feature type="transmembrane region" description="Helical" evidence="1">
    <location>
        <begin position="231"/>
        <end position="252"/>
    </location>
</feature>
<feature type="transmembrane region" description="Helical" evidence="1">
    <location>
        <begin position="6"/>
        <end position="24"/>
    </location>
</feature>
<protein>
    <submittedName>
        <fullName evidence="2">Ethanolamine utilization protein EutH</fullName>
    </submittedName>
</protein>
<keyword evidence="1" id="KW-1133">Transmembrane helix</keyword>
<reference evidence="3" key="1">
    <citation type="submission" date="2018-05" db="EMBL/GenBank/DDBJ databases">
        <title>Ignatzschineria dubaiensis sp. nov., isolated from necrotic foot tissues of dromedaries (Camelus dromedarius) and associated maggots in Dubai, United Arab Emirates.</title>
        <authorList>
            <person name="Tsang C.C."/>
            <person name="Tang J.Y.M."/>
            <person name="Fong J.Y.H."/>
            <person name="Kinne J."/>
            <person name="Lee H.H."/>
            <person name="Joseph M."/>
            <person name="Jose S."/>
            <person name="Schuster R.K."/>
            <person name="Tang Y."/>
            <person name="Sivakumar S."/>
            <person name="Chen J.H.K."/>
            <person name="Teng J.L.L."/>
            <person name="Lau S.K.P."/>
            <person name="Wernery U."/>
            <person name="Woo P.C.Y."/>
        </authorList>
    </citation>
    <scope>NUCLEOTIDE SEQUENCE [LARGE SCALE GENOMIC DNA]</scope>
    <source>
        <strain evidence="3">KCTC 22644</strain>
    </source>
</reference>
<dbReference type="NCBIfam" id="NF011665">
    <property type="entry name" value="PRK15086.1-1"/>
    <property type="match status" value="1"/>
</dbReference>
<dbReference type="PANTHER" id="PTHR40089">
    <property type="entry name" value="ETHANOLAMINE UTILIZATION PROTEIN EUTH"/>
    <property type="match status" value="1"/>
</dbReference>
<feature type="transmembrane region" description="Helical" evidence="1">
    <location>
        <begin position="158"/>
        <end position="183"/>
    </location>
</feature>
<name>A0A2U2ACI2_9GAMM</name>
<evidence type="ECO:0000313" key="3">
    <source>
        <dbReference type="Proteomes" id="UP000245020"/>
    </source>
</evidence>
<dbReference type="RefSeq" id="WP_109189802.1">
    <property type="nucleotide sequence ID" value="NZ_BMYA01000004.1"/>
</dbReference>
<accession>A0A2U2ACI2</accession>
<dbReference type="GO" id="GO:0005886">
    <property type="term" value="C:plasma membrane"/>
    <property type="evidence" value="ECO:0007669"/>
    <property type="project" value="TreeGrafter"/>
</dbReference>
<organism evidence="2 3">
    <name type="scientific">Ignatzschineria ureiclastica</name>
    <dbReference type="NCBI Taxonomy" id="472582"/>
    <lineage>
        <taxon>Bacteria</taxon>
        <taxon>Pseudomonadati</taxon>
        <taxon>Pseudomonadota</taxon>
        <taxon>Gammaproteobacteria</taxon>
        <taxon>Cardiobacteriales</taxon>
        <taxon>Ignatzschineriaceae</taxon>
        <taxon>Ignatzschineria</taxon>
    </lineage>
</organism>
<gene>
    <name evidence="2" type="ORF">DC083_08530</name>
</gene>
<dbReference type="OrthoDB" id="9778282at2"/>
<evidence type="ECO:0000313" key="2">
    <source>
        <dbReference type="EMBL" id="PWD80358.1"/>
    </source>
</evidence>
<dbReference type="EMBL" id="QEWQ01000006">
    <property type="protein sequence ID" value="PWD80358.1"/>
    <property type="molecule type" value="Genomic_DNA"/>
</dbReference>
<dbReference type="GO" id="GO:0034228">
    <property type="term" value="F:ethanolamine transmembrane transporter activity"/>
    <property type="evidence" value="ECO:0007669"/>
    <property type="project" value="InterPro"/>
</dbReference>
<dbReference type="Pfam" id="PF04346">
    <property type="entry name" value="EutH"/>
    <property type="match status" value="1"/>
</dbReference>
<dbReference type="Proteomes" id="UP000245020">
    <property type="component" value="Unassembled WGS sequence"/>
</dbReference>
<feature type="transmembrane region" description="Helical" evidence="1">
    <location>
        <begin position="57"/>
        <end position="77"/>
    </location>
</feature>